<proteinExistence type="predicted"/>
<gene>
    <name evidence="2" type="ORF">G127AT_11225</name>
</gene>
<protein>
    <recommendedName>
        <fullName evidence="4">PH domain-containing protein</fullName>
    </recommendedName>
</protein>
<dbReference type="EMBL" id="CP071696">
    <property type="protein sequence ID" value="QTX03880.1"/>
    <property type="molecule type" value="Genomic_DNA"/>
</dbReference>
<reference evidence="2" key="1">
    <citation type="submission" date="2021-03" db="EMBL/GenBank/DDBJ databases">
        <title>Agromyces archimandritus sp. nov., isolated from the cockroach Archimandrita tessellata.</title>
        <authorList>
            <person name="Guzman J."/>
            <person name="Ortuzar M."/>
            <person name="Poehlein A."/>
            <person name="Daniel R."/>
            <person name="Trujillo M."/>
            <person name="Vilcinskas A."/>
        </authorList>
    </citation>
    <scope>NUCLEOTIDE SEQUENCE</scope>
    <source>
        <strain evidence="2">G127AT</strain>
    </source>
</reference>
<keyword evidence="1" id="KW-0812">Transmembrane</keyword>
<accession>A0A975FKR8</accession>
<dbReference type="AlphaFoldDB" id="A0A975FKR8"/>
<keyword evidence="1" id="KW-0472">Membrane</keyword>
<keyword evidence="1" id="KW-1133">Transmembrane helix</keyword>
<evidence type="ECO:0000256" key="1">
    <source>
        <dbReference type="SAM" id="Phobius"/>
    </source>
</evidence>
<evidence type="ECO:0000313" key="3">
    <source>
        <dbReference type="Proteomes" id="UP000671914"/>
    </source>
</evidence>
<sequence length="173" mass="19453">MRTLRPRRSLGWALGATIAALGVPVLVTLLWVTAELGAWPTIVAAGVVVILLLAAAWWSYRRTAIRIGPNGLSERGFFGLTHRAEIGEIDEIIRLELYRAHSLDTSPQLFIVGRNGRRLLRMRGDFWEDEDLDTVSPLLGIRESRRPTPVTLAELRSSDPKLLYWFERIGPKA</sequence>
<feature type="transmembrane region" description="Helical" evidence="1">
    <location>
        <begin position="38"/>
        <end position="60"/>
    </location>
</feature>
<organism evidence="2 3">
    <name type="scientific">Agromyces archimandritae</name>
    <dbReference type="NCBI Taxonomy" id="2781962"/>
    <lineage>
        <taxon>Bacteria</taxon>
        <taxon>Bacillati</taxon>
        <taxon>Actinomycetota</taxon>
        <taxon>Actinomycetes</taxon>
        <taxon>Micrococcales</taxon>
        <taxon>Microbacteriaceae</taxon>
        <taxon>Agromyces</taxon>
    </lineage>
</organism>
<dbReference type="KEGG" id="aarc:G127AT_11225"/>
<dbReference type="RefSeq" id="WP_210896915.1">
    <property type="nucleotide sequence ID" value="NZ_CP071696.1"/>
</dbReference>
<evidence type="ECO:0008006" key="4">
    <source>
        <dbReference type="Google" id="ProtNLM"/>
    </source>
</evidence>
<evidence type="ECO:0000313" key="2">
    <source>
        <dbReference type="EMBL" id="QTX03880.1"/>
    </source>
</evidence>
<keyword evidence="3" id="KW-1185">Reference proteome</keyword>
<feature type="transmembrane region" description="Helical" evidence="1">
    <location>
        <begin position="12"/>
        <end position="32"/>
    </location>
</feature>
<name>A0A975FKR8_9MICO</name>
<dbReference type="Proteomes" id="UP000671914">
    <property type="component" value="Chromosome"/>
</dbReference>